<evidence type="ECO:0000259" key="17">
    <source>
        <dbReference type="Pfam" id="PF18076"/>
    </source>
</evidence>
<dbReference type="Pfam" id="PF02769">
    <property type="entry name" value="AIRS_C"/>
    <property type="match status" value="2"/>
</dbReference>
<proteinExistence type="inferred from homology"/>
<comment type="subcellular location">
    <subcellularLocation>
        <location evidence="1 14">Cytoplasm</location>
    </subcellularLocation>
</comment>
<dbReference type="SUPFAM" id="SSF52317">
    <property type="entry name" value="Class I glutamine amidotransferase-like"/>
    <property type="match status" value="1"/>
</dbReference>
<keyword evidence="11 14" id="KW-0315">Glutamine amidotransferase</keyword>
<feature type="binding site" evidence="14">
    <location>
        <position position="715"/>
    </location>
    <ligand>
        <name>Mg(2+)</name>
        <dbReference type="ChEBI" id="CHEBI:18420"/>
    </ligand>
</feature>
<dbReference type="Proteomes" id="UP000787472">
    <property type="component" value="Unassembled WGS sequence"/>
</dbReference>
<dbReference type="GO" id="GO:0004642">
    <property type="term" value="F:phosphoribosylformylglycinamidine synthase activity"/>
    <property type="evidence" value="ECO:0007669"/>
    <property type="project" value="UniProtKB-UniRule"/>
</dbReference>
<dbReference type="GO" id="GO:0006189">
    <property type="term" value="P:'de novo' IMP biosynthetic process"/>
    <property type="evidence" value="ECO:0007669"/>
    <property type="project" value="UniProtKB-UniRule"/>
</dbReference>
<evidence type="ECO:0000259" key="18">
    <source>
        <dbReference type="Pfam" id="PF22689"/>
    </source>
</evidence>
<dbReference type="GO" id="GO:0005524">
    <property type="term" value="F:ATP binding"/>
    <property type="evidence" value="ECO:0007669"/>
    <property type="project" value="UniProtKB-UniRule"/>
</dbReference>
<keyword evidence="8 14" id="KW-0658">Purine biosynthesis</keyword>
<protein>
    <recommendedName>
        <fullName evidence="14">Phosphoribosylformylglycinamidine synthase</fullName>
        <shortName evidence="14">FGAM synthase</shortName>
        <shortName evidence="14">FGAMS</shortName>
        <ecNumber evidence="14">6.3.5.3</ecNumber>
    </recommendedName>
    <alternativeName>
        <fullName evidence="14">Formylglycinamide ribonucleotide amidotransferase</fullName>
        <shortName evidence="14">FGAR amidotransferase</shortName>
        <shortName evidence="14">FGAR-AT</shortName>
    </alternativeName>
</protein>
<dbReference type="FunFam" id="3.30.1330.10:FF:000005">
    <property type="entry name" value="Phosphoribosylformylglycinamidine synthase"/>
    <property type="match status" value="1"/>
</dbReference>
<evidence type="ECO:0000259" key="15">
    <source>
        <dbReference type="Pfam" id="PF02769"/>
    </source>
</evidence>
<dbReference type="SUPFAM" id="SSF109736">
    <property type="entry name" value="FGAM synthase PurL, linker domain"/>
    <property type="match status" value="1"/>
</dbReference>
<dbReference type="GO" id="GO:0046872">
    <property type="term" value="F:metal ion binding"/>
    <property type="evidence" value="ECO:0007669"/>
    <property type="project" value="UniProtKB-KW"/>
</dbReference>
<evidence type="ECO:0000256" key="11">
    <source>
        <dbReference type="ARBA" id="ARBA00022962"/>
    </source>
</evidence>
<feature type="active site" description="Nucleophile" evidence="14">
    <location>
        <position position="1131"/>
    </location>
</feature>
<feature type="binding site" evidence="14">
    <location>
        <position position="676"/>
    </location>
    <ligand>
        <name>Mg(2+)</name>
        <dbReference type="ChEBI" id="CHEBI:18420"/>
    </ligand>
</feature>
<keyword evidence="6 14" id="KW-0479">Metal-binding</keyword>
<dbReference type="FunFam" id="3.90.650.10:FF:000002">
    <property type="entry name" value="Phosphoribosylformylglycinamidine synthase"/>
    <property type="match status" value="1"/>
</dbReference>
<dbReference type="EMBL" id="JAAONZ010000023">
    <property type="protein sequence ID" value="NHO68007.1"/>
    <property type="molecule type" value="Genomic_DNA"/>
</dbReference>
<dbReference type="InterPro" id="IPR010073">
    <property type="entry name" value="PurL_large"/>
</dbReference>
<dbReference type="InterPro" id="IPR040707">
    <property type="entry name" value="FGAR-AT_N"/>
</dbReference>
<name>A0A9E5MPN2_9GAMM</name>
<comment type="caution">
    <text evidence="14">Lacks conserved residue(s) required for the propagation of feature annotation.</text>
</comment>
<dbReference type="Pfam" id="PF13507">
    <property type="entry name" value="GATase_5"/>
    <property type="match status" value="1"/>
</dbReference>
<comment type="catalytic activity">
    <reaction evidence="12 14">
        <text>N(2)-formyl-N(1)-(5-phospho-beta-D-ribosyl)glycinamide + L-glutamine + ATP + H2O = 2-formamido-N(1)-(5-O-phospho-beta-D-ribosyl)acetamidine + L-glutamate + ADP + phosphate + H(+)</text>
        <dbReference type="Rhea" id="RHEA:17129"/>
        <dbReference type="ChEBI" id="CHEBI:15377"/>
        <dbReference type="ChEBI" id="CHEBI:15378"/>
        <dbReference type="ChEBI" id="CHEBI:29985"/>
        <dbReference type="ChEBI" id="CHEBI:30616"/>
        <dbReference type="ChEBI" id="CHEBI:43474"/>
        <dbReference type="ChEBI" id="CHEBI:58359"/>
        <dbReference type="ChEBI" id="CHEBI:147286"/>
        <dbReference type="ChEBI" id="CHEBI:147287"/>
        <dbReference type="ChEBI" id="CHEBI:456216"/>
        <dbReference type="EC" id="6.3.5.3"/>
    </reaction>
</comment>
<evidence type="ECO:0000256" key="9">
    <source>
        <dbReference type="ARBA" id="ARBA00022840"/>
    </source>
</evidence>
<dbReference type="InterPro" id="IPR041609">
    <property type="entry name" value="PurL_linker"/>
</dbReference>
<feature type="domain" description="FGAR-AT PurM N-terminal-like" evidence="18">
    <location>
        <begin position="645"/>
        <end position="804"/>
    </location>
</feature>
<evidence type="ECO:0000256" key="7">
    <source>
        <dbReference type="ARBA" id="ARBA00022741"/>
    </source>
</evidence>
<evidence type="ECO:0000256" key="6">
    <source>
        <dbReference type="ARBA" id="ARBA00022723"/>
    </source>
</evidence>
<evidence type="ECO:0000256" key="8">
    <source>
        <dbReference type="ARBA" id="ARBA00022755"/>
    </source>
</evidence>
<organism evidence="19 20">
    <name type="scientific">Pseudomaricurvus hydrocarbonicus</name>
    <dbReference type="NCBI Taxonomy" id="1470433"/>
    <lineage>
        <taxon>Bacteria</taxon>
        <taxon>Pseudomonadati</taxon>
        <taxon>Pseudomonadota</taxon>
        <taxon>Gammaproteobacteria</taxon>
        <taxon>Cellvibrionales</taxon>
        <taxon>Cellvibrionaceae</taxon>
        <taxon>Pseudomaricurvus</taxon>
    </lineage>
</organism>
<dbReference type="PANTHER" id="PTHR10099:SF1">
    <property type="entry name" value="PHOSPHORIBOSYLFORMYLGLYCINAMIDINE SYNTHASE"/>
    <property type="match status" value="1"/>
</dbReference>
<evidence type="ECO:0000256" key="5">
    <source>
        <dbReference type="ARBA" id="ARBA00022598"/>
    </source>
</evidence>
<dbReference type="PANTHER" id="PTHR10099">
    <property type="entry name" value="PHOSPHORIBOSYLFORMYLGLYCINAMIDINE SYNTHASE"/>
    <property type="match status" value="1"/>
</dbReference>
<evidence type="ECO:0000256" key="13">
    <source>
        <dbReference type="ARBA" id="ARBA00057317"/>
    </source>
</evidence>
<comment type="pathway">
    <text evidence="2 14">Purine metabolism; IMP biosynthesis via de novo pathway; 5-amino-1-(5-phospho-D-ribosyl)imidazole from N(2)-formyl-N(1)-(5-phospho-D-ribosyl)glycinamide: step 1/2.</text>
</comment>
<feature type="active site" evidence="14">
    <location>
        <position position="1258"/>
    </location>
</feature>
<feature type="active site" evidence="14">
    <location>
        <position position="1256"/>
    </location>
</feature>
<evidence type="ECO:0000256" key="3">
    <source>
        <dbReference type="ARBA" id="ARBA00008608"/>
    </source>
</evidence>
<dbReference type="Gene3D" id="3.90.650.10">
    <property type="entry name" value="PurM-like C-terminal domain"/>
    <property type="match status" value="2"/>
</dbReference>
<dbReference type="InterPro" id="IPR036604">
    <property type="entry name" value="PurS-like_sf"/>
</dbReference>
<keyword evidence="7 14" id="KW-0547">Nucleotide-binding</keyword>
<dbReference type="SUPFAM" id="SSF82697">
    <property type="entry name" value="PurS-like"/>
    <property type="match status" value="1"/>
</dbReference>
<evidence type="ECO:0000256" key="12">
    <source>
        <dbReference type="ARBA" id="ARBA00052585"/>
    </source>
</evidence>
<keyword evidence="20" id="KW-1185">Reference proteome</keyword>
<feature type="domain" description="Phosphoribosylformylglycinamidine synthase N-terminal" evidence="17">
    <location>
        <begin position="35"/>
        <end position="151"/>
    </location>
</feature>
<comment type="similarity">
    <text evidence="3 14">In the N-terminal section; belongs to the FGAMS family.</text>
</comment>
<dbReference type="Gene3D" id="3.30.1330.10">
    <property type="entry name" value="PurM-like, N-terminal domain"/>
    <property type="match status" value="2"/>
</dbReference>
<dbReference type="CDD" id="cd02203">
    <property type="entry name" value="PurL_repeat1"/>
    <property type="match status" value="1"/>
</dbReference>
<feature type="domain" description="Phosphoribosylformylglycinamidine synthase linker" evidence="16">
    <location>
        <begin position="172"/>
        <end position="221"/>
    </location>
</feature>
<comment type="function">
    <text evidence="13 14">Phosphoribosylformylglycinamidine synthase involved in the purines biosynthetic pathway. Catalyzes the ATP-dependent conversion of formylglycinamide ribonucleotide (FGAR) and glutamine to yield formylglycinamidine ribonucleotide (FGAM) and glutamate.</text>
</comment>
<evidence type="ECO:0000256" key="14">
    <source>
        <dbReference type="HAMAP-Rule" id="MF_00419"/>
    </source>
</evidence>
<evidence type="ECO:0000256" key="10">
    <source>
        <dbReference type="ARBA" id="ARBA00022842"/>
    </source>
</evidence>
<feature type="binding site" evidence="14">
    <location>
        <position position="675"/>
    </location>
    <ligand>
        <name>ATP</name>
        <dbReference type="ChEBI" id="CHEBI:30616"/>
    </ligand>
</feature>
<feature type="domain" description="PurM-like C-terminal" evidence="15">
    <location>
        <begin position="833"/>
        <end position="958"/>
    </location>
</feature>
<evidence type="ECO:0000313" key="19">
    <source>
        <dbReference type="EMBL" id="NHO68007.1"/>
    </source>
</evidence>
<keyword evidence="9 14" id="KW-0067">ATP-binding</keyword>
<dbReference type="CDD" id="cd02204">
    <property type="entry name" value="PurL_repeat2"/>
    <property type="match status" value="1"/>
</dbReference>
<dbReference type="FunFam" id="3.40.50.880:FF:000008">
    <property type="entry name" value="Phosphoribosylformylglycinamidine synthase"/>
    <property type="match status" value="1"/>
</dbReference>
<reference evidence="19" key="1">
    <citation type="submission" date="2020-03" db="EMBL/GenBank/DDBJ databases">
        <authorList>
            <person name="Guo F."/>
        </authorList>
    </citation>
    <scope>NUCLEOTIDE SEQUENCE</scope>
    <source>
        <strain evidence="19">JCM 30134</strain>
    </source>
</reference>
<accession>A0A9E5MPN2</accession>
<dbReference type="InterPro" id="IPR029062">
    <property type="entry name" value="Class_I_gatase-like"/>
</dbReference>
<gene>
    <name evidence="14 19" type="primary">purL</name>
    <name evidence="19" type="synonym">purI</name>
    <name evidence="19" type="ORF">G8770_20865</name>
</gene>
<feature type="binding site" evidence="14">
    <location>
        <position position="719"/>
    </location>
    <ligand>
        <name>Mg(2+)</name>
        <dbReference type="ChEBI" id="CHEBI:18420"/>
    </ligand>
</feature>
<dbReference type="Pfam" id="PF22689">
    <property type="entry name" value="FGAR-AT_PurM_N-like"/>
    <property type="match status" value="1"/>
</dbReference>
<keyword evidence="10 14" id="KW-0460">Magnesium</keyword>
<feature type="binding site" evidence="14">
    <location>
        <position position="883"/>
    </location>
    <ligand>
        <name>Mg(2+)</name>
        <dbReference type="ChEBI" id="CHEBI:18420"/>
    </ligand>
</feature>
<dbReference type="InterPro" id="IPR055181">
    <property type="entry name" value="FGAR-AT_PurM_N-like"/>
</dbReference>
<dbReference type="SUPFAM" id="SSF56042">
    <property type="entry name" value="PurM C-terminal domain-like"/>
    <property type="match status" value="2"/>
</dbReference>
<dbReference type="Gene3D" id="1.10.8.750">
    <property type="entry name" value="Phosphoribosylformylglycinamidine synthase, linker domain"/>
    <property type="match status" value="1"/>
</dbReference>
<dbReference type="Gene3D" id="3.40.50.880">
    <property type="match status" value="1"/>
</dbReference>
<dbReference type="GO" id="GO:0005737">
    <property type="term" value="C:cytoplasm"/>
    <property type="evidence" value="ECO:0007669"/>
    <property type="project" value="UniProtKB-SubCell"/>
</dbReference>
<dbReference type="FunFam" id="3.30.1330.10:FF:000002">
    <property type="entry name" value="Phosphoribosylformylglycinamidine synthase"/>
    <property type="match status" value="1"/>
</dbReference>
<dbReference type="InterPro" id="IPR010918">
    <property type="entry name" value="PurM-like_C_dom"/>
</dbReference>
<dbReference type="NCBIfam" id="TIGR01735">
    <property type="entry name" value="FGAM_synt"/>
    <property type="match status" value="1"/>
</dbReference>
<dbReference type="InterPro" id="IPR036676">
    <property type="entry name" value="PurM-like_C_sf"/>
</dbReference>
<dbReference type="RefSeq" id="WP_167191600.1">
    <property type="nucleotide sequence ID" value="NZ_JAAONZ010000023.1"/>
</dbReference>
<dbReference type="Pfam" id="PF18076">
    <property type="entry name" value="FGAR-AT_N"/>
    <property type="match status" value="1"/>
</dbReference>
<dbReference type="SUPFAM" id="SSF55326">
    <property type="entry name" value="PurM N-terminal domain-like"/>
    <property type="match status" value="2"/>
</dbReference>
<sequence>MLTLRGAPALSEFRTQKLLTALEQADTSIKGVYAEYVHFAEVKSDLSDAELVVLEQLLTYGPKAEVKQPSGLLYLVVPRPGTISPWSSKATDIAHNAGLDKVQRLERGIAYYLECDEAGRADKELSAVVAILHDRMVEAVFTDLSDAGQLFSHEQPRPQTSVDILAGGRDALSRANRELGLALAEDEIDYLVDSFNGLGRNPVDVELMMFAQANSEHCRHKIFNATWTLDGAEMPNSLFGMIKNTYEKGGENVLSAYADNASVIVGSKAGRFYPDPQTKTYGFNQEDIHILMKVETHNHPTAISPFSGAGTGAGGEIRDEGAVGRGSKPKVGLTGFTVSNLQIPGYGQPWEQDYGKPNRIVTALDIMIEGPIGGAAFNNEFGRPNICGYFRTFEENFDGERRGYHKPVMLAGGYGNIKAEHVDQNEFEPGAKLVALGGPAMLIGLGGGAASSMTSGSSSEDLDFASVQRQNPEIERRCQEVIDQCWQLGGENPIAFIHDVGAGGFSNAFPELAKDGGCGAHFELRNINNDEPGMSPLEIWCNEAQERYVMAIMPEDLARFEAICQRERCPYAVVGDATADDHIILNDTHFDTKPVDLPMSVLFGKPPKMHRTGEKRSYETRPFETKGLSLYEAAERVMQHPTVASKSFLITIGDRSVTGQVVRDQFVGPWQVPVADCAVTTQAYDTYAGEAMSMGERTPTALLDGPASGRMAIGEAITNIAATRIERLSDVKLSANWMCAAGHPGEDEKLYRTVEAIGMELCPELGITIPVGKDSMSMRTAWEEDGESKAVTAPLSLVITAFAPVTDVRKTVTPQLLTDKGSTELLYLDLGNGKNRLGASILAQVYNQIGDEPADLDSATALKGYFAAMQESLEADQILAYHDRGDGGLFTTVAEMAFAGHIGVDINIDSLGADPFAVLFNEELGGVIQVRTDDVDAIMSRFKKAGVNICKLGWLNTHGTLRIESNGEIIYDESRSELQRLWSETSYRVAALRDNADCAKAEFEQVTQVNPGLSVELTFDQNEDVAAPYINTGVRPRVAVLREQGVNGHVEMAAAFDRAGFDSVDVHMSDVLSGRVGLTEFKGLVACGGFSYGDVLGAGEGWAKSILFNEKARDQFQAFFHRNDSFSLGVCNGCQMMSNLKELVPGADHWPRFVRNVSEQFEARFSMVGIEKSPSVLFDGMAGTKMPVAVAHGEGRAEFASEVALDACNNSGLVAMRFLDNHKQYTIDYPANPNGSPEGITSLTTSDGRTTIMMPHPERIFRAVNNSWHPQEWTEDSGWMRLFRNARVFVE</sequence>
<comment type="subunit">
    <text evidence="14">Monomer.</text>
</comment>
<keyword evidence="5 14" id="KW-0436">Ligase</keyword>
<evidence type="ECO:0000313" key="20">
    <source>
        <dbReference type="Proteomes" id="UP000787472"/>
    </source>
</evidence>
<dbReference type="PROSITE" id="PS51273">
    <property type="entry name" value="GATASE_TYPE_1"/>
    <property type="match status" value="1"/>
</dbReference>
<evidence type="ECO:0000256" key="2">
    <source>
        <dbReference type="ARBA" id="ARBA00004920"/>
    </source>
</evidence>
<dbReference type="NCBIfam" id="NF003672">
    <property type="entry name" value="PRK05297.1"/>
    <property type="match status" value="1"/>
</dbReference>
<dbReference type="CDD" id="cd01740">
    <property type="entry name" value="GATase1_FGAR_AT"/>
    <property type="match status" value="1"/>
</dbReference>
<dbReference type="InterPro" id="IPR036921">
    <property type="entry name" value="PurM-like_N_sf"/>
</dbReference>
<keyword evidence="4 14" id="KW-0963">Cytoplasm</keyword>
<dbReference type="FunFam" id="1.10.8.750:FF:000002">
    <property type="entry name" value="Phosphoribosylformylglycinamidine synthase"/>
    <property type="match status" value="1"/>
</dbReference>
<evidence type="ECO:0000256" key="1">
    <source>
        <dbReference type="ARBA" id="ARBA00004496"/>
    </source>
</evidence>
<dbReference type="FunFam" id="3.90.650.10:FF:000005">
    <property type="entry name" value="Phosphoribosylformylglycinamidine synthase"/>
    <property type="match status" value="1"/>
</dbReference>
<dbReference type="EC" id="6.3.5.3" evidence="14"/>
<feature type="domain" description="PurM-like C-terminal" evidence="15">
    <location>
        <begin position="428"/>
        <end position="585"/>
    </location>
</feature>
<dbReference type="Pfam" id="PF18072">
    <property type="entry name" value="FGAR-AT_linker"/>
    <property type="match status" value="1"/>
</dbReference>
<dbReference type="HAMAP" id="MF_00419">
    <property type="entry name" value="PurL_1"/>
    <property type="match status" value="1"/>
</dbReference>
<evidence type="ECO:0000259" key="16">
    <source>
        <dbReference type="Pfam" id="PF18072"/>
    </source>
</evidence>
<comment type="caution">
    <text evidence="19">The sequence shown here is derived from an EMBL/GenBank/DDBJ whole genome shotgun (WGS) entry which is preliminary data.</text>
</comment>
<dbReference type="SMART" id="SM01211">
    <property type="entry name" value="GATase_5"/>
    <property type="match status" value="1"/>
</dbReference>
<evidence type="ECO:0000256" key="4">
    <source>
        <dbReference type="ARBA" id="ARBA00022490"/>
    </source>
</evidence>